<reference evidence="1" key="1">
    <citation type="submission" date="2019-03" db="EMBL/GenBank/DDBJ databases">
        <authorList>
            <person name="Danneels B."/>
        </authorList>
    </citation>
    <scope>NUCLEOTIDE SEQUENCE</scope>
</reference>
<proteinExistence type="predicted"/>
<dbReference type="EMBL" id="CAADIF010000005">
    <property type="protein sequence ID" value="VFR61408.1"/>
    <property type="molecule type" value="Genomic_DNA"/>
</dbReference>
<sequence length="80" mass="8755">MAARLGAAGGRDVAVMACPSDWSAVKSRVSRRPPRLHQWRMRHAAGVSPPAARYKIVTVARNLTSIPVADKKAHRENSVR</sequence>
<protein>
    <submittedName>
        <fullName evidence="1">Uncharacterized protein</fullName>
    </submittedName>
</protein>
<dbReference type="EMBL" id="CAADIA010000006">
    <property type="protein sequence ID" value="VFR32654.1"/>
    <property type="molecule type" value="Genomic_DNA"/>
</dbReference>
<name>A0A484Q2J8_9ZZZZ</name>
<organism evidence="1">
    <name type="scientific">plant metagenome</name>
    <dbReference type="NCBI Taxonomy" id="1297885"/>
    <lineage>
        <taxon>unclassified sequences</taxon>
        <taxon>metagenomes</taxon>
        <taxon>organismal metagenomes</taxon>
    </lineage>
</organism>
<gene>
    <name evidence="1" type="ORF">ANK1_4208</name>
    <name evidence="2" type="ORF">ANK2_4209</name>
</gene>
<accession>A0A484Q2J8</accession>
<evidence type="ECO:0000313" key="1">
    <source>
        <dbReference type="EMBL" id="VFR32654.1"/>
    </source>
</evidence>
<evidence type="ECO:0000313" key="2">
    <source>
        <dbReference type="EMBL" id="VFR61408.1"/>
    </source>
</evidence>
<dbReference type="AlphaFoldDB" id="A0A484Q2J8"/>